<dbReference type="RefSeq" id="WP_267623906.1">
    <property type="nucleotide sequence ID" value="NZ_JAODIW010000008.1"/>
</dbReference>
<feature type="domain" description="Methyltransferase type 11" evidence="1">
    <location>
        <begin position="53"/>
        <end position="166"/>
    </location>
</feature>
<sequence>MPRWDRDELDEQYAESDNLDARIALHANYSTAETDLHRWLFERYDLPSDADVLELGCGTGRLWVENAERVPAAWTLTLTDRSAGMVEETRTAVSDALADADRDAVDGPDGSDRPGTRFARVDAASVPVDDDSVDAVVANHMLYHVPDRETAYAEIRRVLRPGGRLYAATNGDSHLAELGEYVTEALGEDHEFHSAMAGFTLESAGDELRAQFEDVRVERHPNGLRVPDPEPLVAYAASMTDRSEAEVAALARVAEERTADGPFEARKDTGVFVVQVA</sequence>
<name>A0ABD5PBY4_9EURY</name>
<dbReference type="PANTHER" id="PTHR42912">
    <property type="entry name" value="METHYLTRANSFERASE"/>
    <property type="match status" value="1"/>
</dbReference>
<dbReference type="InterPro" id="IPR013216">
    <property type="entry name" value="Methyltransf_11"/>
</dbReference>
<protein>
    <submittedName>
        <fullName evidence="2">Class I SAM-dependent methyltransferase</fullName>
        <ecNumber evidence="2">2.1.1.-</ecNumber>
    </submittedName>
</protein>
<dbReference type="AlphaFoldDB" id="A0ABD5PBY4"/>
<dbReference type="InterPro" id="IPR029063">
    <property type="entry name" value="SAM-dependent_MTases_sf"/>
</dbReference>
<proteinExistence type="predicted"/>
<dbReference type="SUPFAM" id="SSF53335">
    <property type="entry name" value="S-adenosyl-L-methionine-dependent methyltransferases"/>
    <property type="match status" value="1"/>
</dbReference>
<dbReference type="EMBL" id="JBHSDS010000006">
    <property type="protein sequence ID" value="MFC4358385.1"/>
    <property type="molecule type" value="Genomic_DNA"/>
</dbReference>
<dbReference type="InterPro" id="IPR050508">
    <property type="entry name" value="Methyltransf_Superfamily"/>
</dbReference>
<organism evidence="2 3">
    <name type="scientific">Halobium salinum</name>
    <dbReference type="NCBI Taxonomy" id="1364940"/>
    <lineage>
        <taxon>Archaea</taxon>
        <taxon>Methanobacteriati</taxon>
        <taxon>Methanobacteriota</taxon>
        <taxon>Stenosarchaea group</taxon>
        <taxon>Halobacteria</taxon>
        <taxon>Halobacteriales</taxon>
        <taxon>Haloferacaceae</taxon>
        <taxon>Halobium</taxon>
    </lineage>
</organism>
<accession>A0ABD5PBY4</accession>
<keyword evidence="3" id="KW-1185">Reference proteome</keyword>
<dbReference type="Gene3D" id="3.40.50.150">
    <property type="entry name" value="Vaccinia Virus protein VP39"/>
    <property type="match status" value="1"/>
</dbReference>
<keyword evidence="2" id="KW-0808">Transferase</keyword>
<keyword evidence="2" id="KW-0489">Methyltransferase</keyword>
<evidence type="ECO:0000259" key="1">
    <source>
        <dbReference type="Pfam" id="PF08241"/>
    </source>
</evidence>
<gene>
    <name evidence="2" type="ORF">ACFO0N_10555</name>
</gene>
<evidence type="ECO:0000313" key="3">
    <source>
        <dbReference type="Proteomes" id="UP001595921"/>
    </source>
</evidence>
<evidence type="ECO:0000313" key="2">
    <source>
        <dbReference type="EMBL" id="MFC4358385.1"/>
    </source>
</evidence>
<reference evidence="2 3" key="1">
    <citation type="journal article" date="2019" name="Int. J. Syst. Evol. Microbiol.">
        <title>The Global Catalogue of Microorganisms (GCM) 10K type strain sequencing project: providing services to taxonomists for standard genome sequencing and annotation.</title>
        <authorList>
            <consortium name="The Broad Institute Genomics Platform"/>
            <consortium name="The Broad Institute Genome Sequencing Center for Infectious Disease"/>
            <person name="Wu L."/>
            <person name="Ma J."/>
        </authorList>
    </citation>
    <scope>NUCLEOTIDE SEQUENCE [LARGE SCALE GENOMIC DNA]</scope>
    <source>
        <strain evidence="2 3">CGMCC 1.12553</strain>
    </source>
</reference>
<dbReference type="EC" id="2.1.1.-" evidence="2"/>
<dbReference type="GO" id="GO:0032259">
    <property type="term" value="P:methylation"/>
    <property type="evidence" value="ECO:0007669"/>
    <property type="project" value="UniProtKB-KW"/>
</dbReference>
<dbReference type="Proteomes" id="UP001595921">
    <property type="component" value="Unassembled WGS sequence"/>
</dbReference>
<comment type="caution">
    <text evidence="2">The sequence shown here is derived from an EMBL/GenBank/DDBJ whole genome shotgun (WGS) entry which is preliminary data.</text>
</comment>
<dbReference type="GO" id="GO:0008168">
    <property type="term" value="F:methyltransferase activity"/>
    <property type="evidence" value="ECO:0007669"/>
    <property type="project" value="UniProtKB-KW"/>
</dbReference>
<dbReference type="Pfam" id="PF08241">
    <property type="entry name" value="Methyltransf_11"/>
    <property type="match status" value="1"/>
</dbReference>
<dbReference type="CDD" id="cd02440">
    <property type="entry name" value="AdoMet_MTases"/>
    <property type="match status" value="1"/>
</dbReference>